<evidence type="ECO:0000313" key="8">
    <source>
        <dbReference type="EMBL" id="KAF2270789.1"/>
    </source>
</evidence>
<evidence type="ECO:0000256" key="7">
    <source>
        <dbReference type="SAM" id="MobiDB-lite"/>
    </source>
</evidence>
<dbReference type="GO" id="GO:0005656">
    <property type="term" value="C:nuclear pre-replicative complex"/>
    <property type="evidence" value="ECO:0007669"/>
    <property type="project" value="TreeGrafter"/>
</dbReference>
<dbReference type="PANTHER" id="PTHR18763:SF0">
    <property type="entry name" value="WD REPEAT-CONTAINING PROTEIN 18"/>
    <property type="match status" value="1"/>
</dbReference>
<dbReference type="FunFam" id="2.130.10.10:FF:000929">
    <property type="entry name" value="Ribosomal assembly complex component Ipi3"/>
    <property type="match status" value="1"/>
</dbReference>
<evidence type="ECO:0000256" key="4">
    <source>
        <dbReference type="ARBA" id="ARBA00022737"/>
    </source>
</evidence>
<organism evidence="8 9">
    <name type="scientific">Lojkania enalia</name>
    <dbReference type="NCBI Taxonomy" id="147567"/>
    <lineage>
        <taxon>Eukaryota</taxon>
        <taxon>Fungi</taxon>
        <taxon>Dikarya</taxon>
        <taxon>Ascomycota</taxon>
        <taxon>Pezizomycotina</taxon>
        <taxon>Dothideomycetes</taxon>
        <taxon>Pleosporomycetidae</taxon>
        <taxon>Pleosporales</taxon>
        <taxon>Pleosporales incertae sedis</taxon>
        <taxon>Lojkania</taxon>
    </lineage>
</organism>
<keyword evidence="6" id="KW-0539">Nucleus</keyword>
<evidence type="ECO:0000256" key="1">
    <source>
        <dbReference type="ARBA" id="ARBA00002355"/>
    </source>
</evidence>
<dbReference type="InterPro" id="IPR001680">
    <property type="entry name" value="WD40_rpt"/>
</dbReference>
<feature type="compositionally biased region" description="Low complexity" evidence="7">
    <location>
        <begin position="532"/>
        <end position="541"/>
    </location>
</feature>
<proteinExistence type="inferred from homology"/>
<dbReference type="InterPro" id="IPR015943">
    <property type="entry name" value="WD40/YVTN_repeat-like_dom_sf"/>
</dbReference>
<dbReference type="Pfam" id="PF00400">
    <property type="entry name" value="WD40"/>
    <property type="match status" value="2"/>
</dbReference>
<dbReference type="GO" id="GO:0006261">
    <property type="term" value="P:DNA-templated DNA replication"/>
    <property type="evidence" value="ECO:0007669"/>
    <property type="project" value="TreeGrafter"/>
</dbReference>
<dbReference type="GO" id="GO:0006364">
    <property type="term" value="P:rRNA processing"/>
    <property type="evidence" value="ECO:0007669"/>
    <property type="project" value="UniProtKB-UniRule"/>
</dbReference>
<dbReference type="EMBL" id="ML986578">
    <property type="protein sequence ID" value="KAF2270789.1"/>
    <property type="molecule type" value="Genomic_DNA"/>
</dbReference>
<feature type="compositionally biased region" description="Basic residues" evidence="7">
    <location>
        <begin position="511"/>
        <end position="520"/>
    </location>
</feature>
<accession>A0A9P4TRU2</accession>
<comment type="similarity">
    <text evidence="2 6">Belongs to the WD repeat IPI3/WDR18 family.</text>
</comment>
<dbReference type="SUPFAM" id="SSF50978">
    <property type="entry name" value="WD40 repeat-like"/>
    <property type="match status" value="1"/>
</dbReference>
<keyword evidence="3 5" id="KW-0853">WD repeat</keyword>
<dbReference type="InterPro" id="IPR036322">
    <property type="entry name" value="WD40_repeat_dom_sf"/>
</dbReference>
<dbReference type="Proteomes" id="UP000800093">
    <property type="component" value="Unassembled WGS sequence"/>
</dbReference>
<comment type="subunit">
    <text evidence="6">Component of the RIX1 complex, composed of IPI1, RIX1/IPI2 and IPI3 in a 1:2:2 stoichiometry. The complex interacts (via RIX1) with MDN1 (via its hexameric AAA ATPase ring) and the pre-60S ribosome particles.</text>
</comment>
<comment type="caution">
    <text evidence="8">The sequence shown here is derived from an EMBL/GenBank/DDBJ whole genome shotgun (WGS) entry which is preliminary data.</text>
</comment>
<comment type="subcellular location">
    <subcellularLocation>
        <location evidence="6">Nucleus</location>
    </subcellularLocation>
</comment>
<dbReference type="PROSITE" id="PS50082">
    <property type="entry name" value="WD_REPEATS_2"/>
    <property type="match status" value="1"/>
</dbReference>
<keyword evidence="6" id="KW-0698">rRNA processing</keyword>
<evidence type="ECO:0000256" key="6">
    <source>
        <dbReference type="RuleBase" id="RU369067"/>
    </source>
</evidence>
<comment type="function">
    <text evidence="1 6">Component of the RIX1 complex required for processing of ITS2 sequences from 35S pre-rRNA.</text>
</comment>
<gene>
    <name evidence="8" type="ORF">CC78DRAFT_527787</name>
</gene>
<dbReference type="AlphaFoldDB" id="A0A9P4TRU2"/>
<feature type="region of interest" description="Disordered" evidence="7">
    <location>
        <begin position="511"/>
        <end position="578"/>
    </location>
</feature>
<sequence length="578" mass="62176">MLTEHFVASIAASTRPNTGITKDAGIFFHEYQPFAAQRHVFKKSITAPNCLAVSSSHIFAAQDGKGVVHVYSREKGNQEAIVPFPERLHSIALAANDAVLLLGTESGRILAWEICSGRLVSTSTSHLQPVTALTVDPTSNTFLSGSIDSMIHVWSLPSVLSFSPDASRSPVHTLSTHRAPITGLVCGHSSTTANIALSISQDKSAIVWDYHNGQALRTYLLPDSPTVVTLDPADRAFYISYEDGSLQTVSFYDELQKATPIDILRDGSMSHQPIQPSAKMRFNAESQKLGGGLSLQLSWDGTTLISGHASGKVASWDIAKGNYVSTLASLPGPVTNLLFLPPSGFPSALEPKFKIHTVTKPKQDSKLIDGGSGLVSANYSLNVQLTSRISVPTISATNEGRSGRREFEEALTHPSFPVSMLEESIVELESWSAQPNGQVEPAADFLSFSSLDQSAGGTDNAQSERQQAELRELKKQLASLQRVQRTTFAQLSNLREEKEWLMTRERKRAKRKAAQAKKKSGIVNGDSDVEMSEAASSGSESVESDDLATSDETLSSSSSGGGKGLGNADDDNEHHPSE</sequence>
<name>A0A9P4TRU2_9PLEO</name>
<evidence type="ECO:0000256" key="2">
    <source>
        <dbReference type="ARBA" id="ARBA00010143"/>
    </source>
</evidence>
<evidence type="ECO:0000256" key="3">
    <source>
        <dbReference type="ARBA" id="ARBA00022574"/>
    </source>
</evidence>
<dbReference type="OrthoDB" id="756370at2759"/>
<protein>
    <recommendedName>
        <fullName evidence="6">Pre-rRNA-processing protein IPI3</fullName>
    </recommendedName>
</protein>
<dbReference type="PROSITE" id="PS50294">
    <property type="entry name" value="WD_REPEATS_REGION"/>
    <property type="match status" value="1"/>
</dbReference>
<dbReference type="Gene3D" id="2.130.10.10">
    <property type="entry name" value="YVTN repeat-like/Quinoprotein amine dehydrogenase"/>
    <property type="match status" value="2"/>
</dbReference>
<dbReference type="GO" id="GO:0120330">
    <property type="term" value="C:rixosome complex"/>
    <property type="evidence" value="ECO:0007669"/>
    <property type="project" value="UniProtKB-UniRule"/>
</dbReference>
<keyword evidence="4" id="KW-0677">Repeat</keyword>
<keyword evidence="9" id="KW-1185">Reference proteome</keyword>
<reference evidence="9" key="1">
    <citation type="journal article" date="2020" name="Stud. Mycol.">
        <title>101 Dothideomycetes genomes: A test case for predicting lifestyles and emergence of pathogens.</title>
        <authorList>
            <person name="Haridas S."/>
            <person name="Albert R."/>
            <person name="Binder M."/>
            <person name="Bloem J."/>
            <person name="LaButti K."/>
            <person name="Salamov A."/>
            <person name="Andreopoulos B."/>
            <person name="Baker S."/>
            <person name="Barry K."/>
            <person name="Bills G."/>
            <person name="Bluhm B."/>
            <person name="Cannon C."/>
            <person name="Castanera R."/>
            <person name="Culley D."/>
            <person name="Daum C."/>
            <person name="Ezra D."/>
            <person name="Gonzalez J."/>
            <person name="Henrissat B."/>
            <person name="Kuo A."/>
            <person name="Liang C."/>
            <person name="Lipzen A."/>
            <person name="Lutzoni F."/>
            <person name="Magnuson J."/>
            <person name="Mondo S."/>
            <person name="Nolan M."/>
            <person name="Ohm R."/>
            <person name="Pangilinan J."/>
            <person name="Park H.-J."/>
            <person name="Ramirez L."/>
            <person name="Alfaro M."/>
            <person name="Sun H."/>
            <person name="Tritt A."/>
            <person name="Yoshinaga Y."/>
            <person name="Zwiers L.-H."/>
            <person name="Turgeon B."/>
            <person name="Goodwin S."/>
            <person name="Spatafora J."/>
            <person name="Crous P."/>
            <person name="Grigoriev I."/>
        </authorList>
    </citation>
    <scope>NUCLEOTIDE SEQUENCE [LARGE SCALE GENOMIC DNA]</scope>
    <source>
        <strain evidence="9">CBS 304.66</strain>
    </source>
</reference>
<evidence type="ECO:0000256" key="5">
    <source>
        <dbReference type="PROSITE-ProRule" id="PRU00221"/>
    </source>
</evidence>
<feature type="repeat" description="WD" evidence="5">
    <location>
        <begin position="123"/>
        <end position="156"/>
    </location>
</feature>
<dbReference type="SMART" id="SM00320">
    <property type="entry name" value="WD40"/>
    <property type="match status" value="4"/>
</dbReference>
<dbReference type="InterPro" id="IPR045227">
    <property type="entry name" value="WDR18/Ipi3/RID3"/>
</dbReference>
<evidence type="ECO:0000313" key="9">
    <source>
        <dbReference type="Proteomes" id="UP000800093"/>
    </source>
</evidence>
<dbReference type="PANTHER" id="PTHR18763">
    <property type="entry name" value="WD-REPEAT PROTEIN 18"/>
    <property type="match status" value="1"/>
</dbReference>